<accession>A0A9Q8SZ67</accession>
<keyword evidence="3" id="KW-1185">Reference proteome</keyword>
<dbReference type="EMBL" id="CP019477">
    <property type="protein sequence ID" value="UQC85908.1"/>
    <property type="molecule type" value="Genomic_DNA"/>
</dbReference>
<feature type="compositionally biased region" description="Basic and acidic residues" evidence="1">
    <location>
        <begin position="9"/>
        <end position="26"/>
    </location>
</feature>
<evidence type="ECO:0000313" key="2">
    <source>
        <dbReference type="EMBL" id="UQC85908.1"/>
    </source>
</evidence>
<name>A0A9Q8SZ67_9PEZI</name>
<protein>
    <submittedName>
        <fullName evidence="2">Uncharacterized protein</fullName>
    </submittedName>
</protein>
<dbReference type="RefSeq" id="XP_049147520.1">
    <property type="nucleotide sequence ID" value="XM_049290375.1"/>
</dbReference>
<organism evidence="2 3">
    <name type="scientific">Colletotrichum lupini</name>
    <dbReference type="NCBI Taxonomy" id="145971"/>
    <lineage>
        <taxon>Eukaryota</taxon>
        <taxon>Fungi</taxon>
        <taxon>Dikarya</taxon>
        <taxon>Ascomycota</taxon>
        <taxon>Pezizomycotina</taxon>
        <taxon>Sordariomycetes</taxon>
        <taxon>Hypocreomycetidae</taxon>
        <taxon>Glomerellales</taxon>
        <taxon>Glomerellaceae</taxon>
        <taxon>Colletotrichum</taxon>
        <taxon>Colletotrichum acutatum species complex</taxon>
    </lineage>
</organism>
<dbReference type="Proteomes" id="UP000830671">
    <property type="component" value="Chromosome 5"/>
</dbReference>
<gene>
    <name evidence="2" type="ORF">CLUP02_11407</name>
</gene>
<sequence>MDLQLEVQETTRWDRSSSNKTSDDSQIRSCNGVVPQLGAGQHAMGVMRGVDTGSAAGLLACKIAAITQPVGNVERFCSTIQKGRQSFLPSSRRLGPVRRAICDLCIWIVGNLCTTACLFVWAYMPQTRQATALAAHKGNDQETPPERILMWLTGGSVRCVGRFGRLTHKFLVTIRQASALQITEREDPDDGGHFRRLWRHGLIELAALPEGETPLFATI</sequence>
<dbReference type="AlphaFoldDB" id="A0A9Q8SZ67"/>
<proteinExistence type="predicted"/>
<dbReference type="GeneID" id="73345385"/>
<reference evidence="2" key="1">
    <citation type="journal article" date="2021" name="Mol. Plant Microbe Interact.">
        <title>Complete Genome Sequence of the Plant-Pathogenic Fungus Colletotrichum lupini.</title>
        <authorList>
            <person name="Baroncelli R."/>
            <person name="Pensec F."/>
            <person name="Da Lio D."/>
            <person name="Boufleur T."/>
            <person name="Vicente I."/>
            <person name="Sarrocco S."/>
            <person name="Picot A."/>
            <person name="Baraldi E."/>
            <person name="Sukno S."/>
            <person name="Thon M."/>
            <person name="Le Floch G."/>
        </authorList>
    </citation>
    <scope>NUCLEOTIDE SEQUENCE</scope>
    <source>
        <strain evidence="2">IMI 504893</strain>
    </source>
</reference>
<dbReference type="KEGG" id="clup:CLUP02_11407"/>
<evidence type="ECO:0000313" key="3">
    <source>
        <dbReference type="Proteomes" id="UP000830671"/>
    </source>
</evidence>
<evidence type="ECO:0000256" key="1">
    <source>
        <dbReference type="SAM" id="MobiDB-lite"/>
    </source>
</evidence>
<feature type="region of interest" description="Disordered" evidence="1">
    <location>
        <begin position="1"/>
        <end position="26"/>
    </location>
</feature>